<organism evidence="10 11">
    <name type="scientific">Romanomermis culicivorax</name>
    <name type="common">Nematode worm</name>
    <dbReference type="NCBI Taxonomy" id="13658"/>
    <lineage>
        <taxon>Eukaryota</taxon>
        <taxon>Metazoa</taxon>
        <taxon>Ecdysozoa</taxon>
        <taxon>Nematoda</taxon>
        <taxon>Enoplea</taxon>
        <taxon>Dorylaimia</taxon>
        <taxon>Mermithida</taxon>
        <taxon>Mermithoidea</taxon>
        <taxon>Mermithidae</taxon>
        <taxon>Romanomermis</taxon>
    </lineage>
</organism>
<dbReference type="GO" id="GO:0005524">
    <property type="term" value="F:ATP binding"/>
    <property type="evidence" value="ECO:0007669"/>
    <property type="project" value="UniProtKB-KW"/>
</dbReference>
<dbReference type="Proteomes" id="UP000887565">
    <property type="component" value="Unplaced"/>
</dbReference>
<keyword evidence="10" id="KW-1185">Reference proteome</keyword>
<accession>A0A915KJ75</accession>
<evidence type="ECO:0000313" key="11">
    <source>
        <dbReference type="WBParaSite" id="nRc.2.0.1.t38461-RA"/>
    </source>
</evidence>
<dbReference type="WBParaSite" id="nRc.2.0.1.t38461-RA">
    <property type="protein sequence ID" value="nRc.2.0.1.t38461-RA"/>
    <property type="gene ID" value="nRc.2.0.1.g38461"/>
</dbReference>
<evidence type="ECO:0000256" key="3">
    <source>
        <dbReference type="ARBA" id="ARBA00022553"/>
    </source>
</evidence>
<feature type="domain" description="Protein kinase" evidence="9">
    <location>
        <begin position="1"/>
        <end position="438"/>
    </location>
</feature>
<evidence type="ECO:0000256" key="5">
    <source>
        <dbReference type="ARBA" id="ARBA00022741"/>
    </source>
</evidence>
<dbReference type="GO" id="GO:0004694">
    <property type="term" value="F:eukaryotic translation initiation factor 2alpha kinase activity"/>
    <property type="evidence" value="ECO:0007669"/>
    <property type="project" value="TreeGrafter"/>
</dbReference>
<dbReference type="SUPFAM" id="SSF56112">
    <property type="entry name" value="Protein kinase-like (PK-like)"/>
    <property type="match status" value="1"/>
</dbReference>
<keyword evidence="7" id="KW-0067">ATP-binding</keyword>
<evidence type="ECO:0000256" key="2">
    <source>
        <dbReference type="ARBA" id="ARBA00022527"/>
    </source>
</evidence>
<evidence type="ECO:0000313" key="10">
    <source>
        <dbReference type="Proteomes" id="UP000887565"/>
    </source>
</evidence>
<dbReference type="InterPro" id="IPR008271">
    <property type="entry name" value="Ser/Thr_kinase_AS"/>
</dbReference>
<dbReference type="FunFam" id="1.10.510.10:FF:000251">
    <property type="entry name" value="eukaryotic translation initiation factor 2-alpha kinase 3"/>
    <property type="match status" value="1"/>
</dbReference>
<dbReference type="GO" id="GO:0005737">
    <property type="term" value="C:cytoplasm"/>
    <property type="evidence" value="ECO:0007669"/>
    <property type="project" value="TreeGrafter"/>
</dbReference>
<proteinExistence type="inferred from homology"/>
<dbReference type="GO" id="GO:0005634">
    <property type="term" value="C:nucleus"/>
    <property type="evidence" value="ECO:0007669"/>
    <property type="project" value="TreeGrafter"/>
</dbReference>
<dbReference type="PROSITE" id="PS50011">
    <property type="entry name" value="PROTEIN_KINASE_DOM"/>
    <property type="match status" value="1"/>
</dbReference>
<dbReference type="OMA" id="LIMFKDA"/>
<sequence>MAAHGILRLSLDLEEKINFLKVQTLKEMLKPDGKERVQREVRALATLDHPGIVRYYNSWLEEPPCDWQENWDKNFADKSSKYCPQSSGDYLTTNVKSSSMSVDNNVRVKNVVLDRNRGDDLTNMIDEKILGGDFMARKISIASKTSVDSNSAPTKNFNRYLNFSVVNAADSSLEIVFEHNAESKEAADQNDNGMKIIKPNLALKLPTSNGAGAISSTKETKQSKKSSKQRTYLFIQMQLCDQTLRDWLRNHSTSKEDRPRDLILDWFDQMVCAVQYVHDCGLIHRDLKPSNIFLAPNGQVKIGDFGLAKRYISEIDSEQSTPNEVENSSAIPAMARMSSHTDNVGTWLYMSPEQENGDSYTFKIDIYALGLIFVEMLIPFTTEMERRKVLSDLKSKETKFPQNFHDRFSAEHDLIERMIIHDADQRLDCKQIREFSLFEQFWSFRPMITTSRSTRISRISGGSRESCSSSTSGKYDEKIGMVGLTFSTRRFSSKVERKNDDIKNFGNLQIKLIAVSPSLALFKGTGKVSDSKRLFVLGPNLPPSEKSLAIFFLGFENGTPSNQSYKRSKSQVHKVSPGRIVSKTIAVLRKSTLIR</sequence>
<evidence type="ECO:0000259" key="9">
    <source>
        <dbReference type="PROSITE" id="PS50011"/>
    </source>
</evidence>
<keyword evidence="3" id="KW-0597">Phosphoprotein</keyword>
<keyword evidence="4" id="KW-0808">Transferase</keyword>
<dbReference type="PROSITE" id="PS00108">
    <property type="entry name" value="PROTEIN_KINASE_ST"/>
    <property type="match status" value="1"/>
</dbReference>
<dbReference type="Gene3D" id="3.30.200.20">
    <property type="entry name" value="Phosphorylase Kinase, domain 1"/>
    <property type="match status" value="1"/>
</dbReference>
<evidence type="ECO:0000256" key="7">
    <source>
        <dbReference type="ARBA" id="ARBA00022840"/>
    </source>
</evidence>
<evidence type="ECO:0000256" key="6">
    <source>
        <dbReference type="ARBA" id="ARBA00022777"/>
    </source>
</evidence>
<comment type="similarity">
    <text evidence="8">Belongs to the protein kinase superfamily. Ser/Thr protein kinase family. GCN2 subfamily.</text>
</comment>
<dbReference type="SMART" id="SM00220">
    <property type="entry name" value="S_TKc"/>
    <property type="match status" value="1"/>
</dbReference>
<dbReference type="Pfam" id="PF00069">
    <property type="entry name" value="Pkinase"/>
    <property type="match status" value="1"/>
</dbReference>
<reference evidence="11" key="1">
    <citation type="submission" date="2022-11" db="UniProtKB">
        <authorList>
            <consortium name="WormBaseParasite"/>
        </authorList>
    </citation>
    <scope>IDENTIFICATION</scope>
</reference>
<dbReference type="EC" id="2.7.11.1" evidence="1"/>
<dbReference type="InterPro" id="IPR000719">
    <property type="entry name" value="Prot_kinase_dom"/>
</dbReference>
<dbReference type="Gene3D" id="1.10.510.10">
    <property type="entry name" value="Transferase(Phosphotransferase) domain 1"/>
    <property type="match status" value="1"/>
</dbReference>
<dbReference type="PANTHER" id="PTHR11042">
    <property type="entry name" value="EUKARYOTIC TRANSLATION INITIATION FACTOR 2-ALPHA KINASE EIF2-ALPHA KINASE -RELATED"/>
    <property type="match status" value="1"/>
</dbReference>
<keyword evidence="5" id="KW-0547">Nucleotide-binding</keyword>
<dbReference type="InterPro" id="IPR050339">
    <property type="entry name" value="CC_SR_Kinase"/>
</dbReference>
<keyword evidence="6" id="KW-0418">Kinase</keyword>
<keyword evidence="2" id="KW-0723">Serine/threonine-protein kinase</keyword>
<dbReference type="InterPro" id="IPR011009">
    <property type="entry name" value="Kinase-like_dom_sf"/>
</dbReference>
<dbReference type="PANTHER" id="PTHR11042:SF91">
    <property type="entry name" value="EUKARYOTIC TRANSLATION INITIATION FACTOR 2-ALPHA KINASE"/>
    <property type="match status" value="1"/>
</dbReference>
<name>A0A915KJ75_ROMCU</name>
<evidence type="ECO:0000256" key="4">
    <source>
        <dbReference type="ARBA" id="ARBA00022679"/>
    </source>
</evidence>
<dbReference type="AlphaFoldDB" id="A0A915KJ75"/>
<protein>
    <recommendedName>
        <fullName evidence="1">non-specific serine/threonine protein kinase</fullName>
        <ecNumber evidence="1">2.7.11.1</ecNumber>
    </recommendedName>
</protein>
<evidence type="ECO:0000256" key="8">
    <source>
        <dbReference type="ARBA" id="ARBA00037982"/>
    </source>
</evidence>
<evidence type="ECO:0000256" key="1">
    <source>
        <dbReference type="ARBA" id="ARBA00012513"/>
    </source>
</evidence>